<protein>
    <submittedName>
        <fullName evidence="3">Metallophosphoesterase</fullName>
    </submittedName>
</protein>
<keyword evidence="1" id="KW-0472">Membrane</keyword>
<feature type="transmembrane region" description="Helical" evidence="1">
    <location>
        <begin position="85"/>
        <end position="108"/>
    </location>
</feature>
<reference evidence="3 4" key="1">
    <citation type="submission" date="2019-10" db="EMBL/GenBank/DDBJ databases">
        <title>Alkaliphilus serpentinus sp. nov. and Alkaliphilus pronyensis sp. nov., two novel anaerobic alkaliphilic species isolated from the serpentinized-hosted hydrothermal field of the Prony Bay (New Caledonia).</title>
        <authorList>
            <person name="Postec A."/>
        </authorList>
    </citation>
    <scope>NUCLEOTIDE SEQUENCE [LARGE SCALE GENOMIC DNA]</scope>
    <source>
        <strain evidence="3 4">LacV</strain>
    </source>
</reference>
<name>A0A6I0F4L2_9FIRM</name>
<dbReference type="Proteomes" id="UP000432715">
    <property type="component" value="Unassembled WGS sequence"/>
</dbReference>
<feature type="transmembrane region" description="Helical" evidence="1">
    <location>
        <begin position="120"/>
        <end position="141"/>
    </location>
</feature>
<dbReference type="InterPro" id="IPR029052">
    <property type="entry name" value="Metallo-depent_PP-like"/>
</dbReference>
<dbReference type="OrthoDB" id="9780884at2"/>
<dbReference type="PANTHER" id="PTHR31302:SF0">
    <property type="entry name" value="TRANSMEMBRANE PROTEIN WITH METALLOPHOSPHOESTERASE DOMAIN"/>
    <property type="match status" value="1"/>
</dbReference>
<organism evidence="3 4">
    <name type="scientific">Alkaliphilus pronyensis</name>
    <dbReference type="NCBI Taxonomy" id="1482732"/>
    <lineage>
        <taxon>Bacteria</taxon>
        <taxon>Bacillati</taxon>
        <taxon>Bacillota</taxon>
        <taxon>Clostridia</taxon>
        <taxon>Peptostreptococcales</taxon>
        <taxon>Natronincolaceae</taxon>
        <taxon>Alkaliphilus</taxon>
    </lineage>
</organism>
<dbReference type="Pfam" id="PF00149">
    <property type="entry name" value="Metallophos"/>
    <property type="match status" value="1"/>
</dbReference>
<dbReference type="Gene3D" id="3.60.21.10">
    <property type="match status" value="1"/>
</dbReference>
<dbReference type="EMBL" id="WBZC01000028">
    <property type="protein sequence ID" value="KAB3534441.1"/>
    <property type="molecule type" value="Genomic_DNA"/>
</dbReference>
<sequence length="382" mass="43575">MIKYKEMPLIRLQHHMEVFMIKKLFFFALFFVFFSSIYGGMNYYVYLQLVNHFNIVGGLRLMVQFAFWLFASSYILGKIIKRGKFIFYITYLGAIWMGCLSISVFVFILRDTAIYFMPNYSMILENLAVVLIPVLIIASIINALKGPIVKEVEVKPSKNLEKSLNIIHLSDIHLNVMTSVNWLKGIVNKVNSLKPDIIVITGDLVDDEYSSIEAFASTMKGFKAKHGVFAVSGNHEVYVGIENFKNFCRAADIKVIDNTSINLEGINLIGVSDMYRRKGKDNLLIEGIVKACDLSKYNILLCHEPIHFKNAVEKGIDLQLSGHTHRGQIPPLNFLVPFVYRYTYGLYRYKNSFIYTTSGTGTWGPPMRLFSDSEIVSLKLTN</sequence>
<dbReference type="AlphaFoldDB" id="A0A6I0F4L2"/>
<comment type="caution">
    <text evidence="3">The sequence shown here is derived from an EMBL/GenBank/DDBJ whole genome shotgun (WGS) entry which is preliminary data.</text>
</comment>
<dbReference type="SUPFAM" id="SSF56300">
    <property type="entry name" value="Metallo-dependent phosphatases"/>
    <property type="match status" value="1"/>
</dbReference>
<feature type="transmembrane region" description="Helical" evidence="1">
    <location>
        <begin position="55"/>
        <end position="76"/>
    </location>
</feature>
<keyword evidence="4" id="KW-1185">Reference proteome</keyword>
<proteinExistence type="predicted"/>
<feature type="domain" description="Calcineurin-like phosphoesterase" evidence="2">
    <location>
        <begin position="165"/>
        <end position="326"/>
    </location>
</feature>
<evidence type="ECO:0000259" key="2">
    <source>
        <dbReference type="Pfam" id="PF00149"/>
    </source>
</evidence>
<dbReference type="GO" id="GO:0016787">
    <property type="term" value="F:hydrolase activity"/>
    <property type="evidence" value="ECO:0007669"/>
    <property type="project" value="InterPro"/>
</dbReference>
<dbReference type="InterPro" id="IPR051158">
    <property type="entry name" value="Metallophosphoesterase_sf"/>
</dbReference>
<evidence type="ECO:0000313" key="4">
    <source>
        <dbReference type="Proteomes" id="UP000432715"/>
    </source>
</evidence>
<keyword evidence="1" id="KW-1133">Transmembrane helix</keyword>
<dbReference type="InterPro" id="IPR004843">
    <property type="entry name" value="Calcineurin-like_PHP"/>
</dbReference>
<evidence type="ECO:0000256" key="1">
    <source>
        <dbReference type="SAM" id="Phobius"/>
    </source>
</evidence>
<dbReference type="CDD" id="cd07385">
    <property type="entry name" value="MPP_YkuE_C"/>
    <property type="match status" value="1"/>
</dbReference>
<gene>
    <name evidence="3" type="ORF">F8154_09060</name>
</gene>
<evidence type="ECO:0000313" key="3">
    <source>
        <dbReference type="EMBL" id="KAB3534441.1"/>
    </source>
</evidence>
<dbReference type="PANTHER" id="PTHR31302">
    <property type="entry name" value="TRANSMEMBRANE PROTEIN WITH METALLOPHOSPHOESTERASE DOMAIN-RELATED"/>
    <property type="match status" value="1"/>
</dbReference>
<keyword evidence="1" id="KW-0812">Transmembrane</keyword>
<accession>A0A6I0F4L2</accession>